<evidence type="ECO:0000256" key="1">
    <source>
        <dbReference type="SAM" id="MobiDB-lite"/>
    </source>
</evidence>
<reference evidence="2" key="1">
    <citation type="journal article" date="2020" name="bioRxiv">
        <title>Comparative genomics of Chlamydomonas.</title>
        <authorList>
            <person name="Craig R.J."/>
            <person name="Hasan A.R."/>
            <person name="Ness R.W."/>
            <person name="Keightley P.D."/>
        </authorList>
    </citation>
    <scope>NUCLEOTIDE SEQUENCE</scope>
    <source>
        <strain evidence="2">SAG 7.73</strain>
    </source>
</reference>
<dbReference type="EMBL" id="JAEHOC010000007">
    <property type="protein sequence ID" value="KAG2440062.1"/>
    <property type="molecule type" value="Genomic_DNA"/>
</dbReference>
<protein>
    <submittedName>
        <fullName evidence="2">Uncharacterized protein</fullName>
    </submittedName>
</protein>
<gene>
    <name evidence="2" type="ORF">HXX76_004176</name>
</gene>
<dbReference type="Proteomes" id="UP000650467">
    <property type="component" value="Unassembled WGS sequence"/>
</dbReference>
<accession>A0A835T6Y2</accession>
<feature type="region of interest" description="Disordered" evidence="1">
    <location>
        <begin position="497"/>
        <end position="566"/>
    </location>
</feature>
<sequence>MAVGSATGSSGYVVPPLAQLLDCTVTCDAGVSDTGSSSTNGSSDGTPFVTSGPAVGPWDCIAVTVSDSAGLAALPDLWAGAAGSDGASLFVTVEAFAAVRMDISSWRPLWVGAGSTVVFLGRGRAASKLDLSGAGRDQLAVVDSDLTSQGLVVMYDLTLMGLAYPKPADDVCGLMSAWLHAVGIPGKRFSESTLGVQTGRISPEVVMVRLDGVRLAVADAEAEWWRNAAPIEAGGAGLDLAPGGLWSGPNAVLGSGGFSDSGMPAGGSTGGDAATDVGPNPIQQGDDQRVPVKKWELLAEEGSSSNSSIDAQMQQTPAPATSWATWPLAESVGLEVAKQLPLRNVRLPIVLGALTGSPYAALATICTEAEAAGGSTAAAGVMYFMPHTAPDLVYQRGGGSRTFETRLRRGTDLGPNMLPLAGIMPEQSEAPVVWLGDQPHPGARCVLLPVPPVQSNPGPATWDMMDLSDRIRIRVGAAGSDSDGPSLQIQGFTLYNLSPYAQPQPPEPPQPLQPQLLPPSPPAVPPSSPAQLQEQPESPAVQGPSAARAAIAPNPSSSVPPAPAST</sequence>
<comment type="caution">
    <text evidence="2">The sequence shown here is derived from an EMBL/GenBank/DDBJ whole genome shotgun (WGS) entry which is preliminary data.</text>
</comment>
<organism evidence="2 3">
    <name type="scientific">Chlamydomonas incerta</name>
    <dbReference type="NCBI Taxonomy" id="51695"/>
    <lineage>
        <taxon>Eukaryota</taxon>
        <taxon>Viridiplantae</taxon>
        <taxon>Chlorophyta</taxon>
        <taxon>core chlorophytes</taxon>
        <taxon>Chlorophyceae</taxon>
        <taxon>CS clade</taxon>
        <taxon>Chlamydomonadales</taxon>
        <taxon>Chlamydomonadaceae</taxon>
        <taxon>Chlamydomonas</taxon>
    </lineage>
</organism>
<evidence type="ECO:0000313" key="2">
    <source>
        <dbReference type="EMBL" id="KAG2440062.1"/>
    </source>
</evidence>
<feature type="region of interest" description="Disordered" evidence="1">
    <location>
        <begin position="256"/>
        <end position="289"/>
    </location>
</feature>
<proteinExistence type="predicted"/>
<keyword evidence="3" id="KW-1185">Reference proteome</keyword>
<feature type="compositionally biased region" description="Pro residues" evidence="1">
    <location>
        <begin position="502"/>
        <end position="528"/>
    </location>
</feature>
<name>A0A835T6Y2_CHLIN</name>
<feature type="compositionally biased region" description="Gly residues" evidence="1">
    <location>
        <begin position="256"/>
        <end position="270"/>
    </location>
</feature>
<evidence type="ECO:0000313" key="3">
    <source>
        <dbReference type="Proteomes" id="UP000650467"/>
    </source>
</evidence>
<dbReference type="OrthoDB" id="4062651at2759"/>
<dbReference type="AlphaFoldDB" id="A0A835T6Y2"/>